<feature type="region of interest" description="Disordered" evidence="1">
    <location>
        <begin position="63"/>
        <end position="94"/>
    </location>
</feature>
<name>A0A814RB54_9BILA</name>
<keyword evidence="3" id="KW-1185">Reference proteome</keyword>
<accession>A0A814RB54</accession>
<organism evidence="2 3">
    <name type="scientific">Brachionus calyciflorus</name>
    <dbReference type="NCBI Taxonomy" id="104777"/>
    <lineage>
        <taxon>Eukaryota</taxon>
        <taxon>Metazoa</taxon>
        <taxon>Spiralia</taxon>
        <taxon>Gnathifera</taxon>
        <taxon>Rotifera</taxon>
        <taxon>Eurotatoria</taxon>
        <taxon>Monogononta</taxon>
        <taxon>Pseudotrocha</taxon>
        <taxon>Ploima</taxon>
        <taxon>Brachionidae</taxon>
        <taxon>Brachionus</taxon>
    </lineage>
</organism>
<evidence type="ECO:0000313" key="3">
    <source>
        <dbReference type="Proteomes" id="UP000663879"/>
    </source>
</evidence>
<protein>
    <submittedName>
        <fullName evidence="2">Uncharacterized protein</fullName>
    </submittedName>
</protein>
<evidence type="ECO:0000313" key="2">
    <source>
        <dbReference type="EMBL" id="CAF1131572.1"/>
    </source>
</evidence>
<comment type="caution">
    <text evidence="2">The sequence shown here is derived from an EMBL/GenBank/DDBJ whole genome shotgun (WGS) entry which is preliminary data.</text>
</comment>
<dbReference type="AlphaFoldDB" id="A0A814RB54"/>
<proteinExistence type="predicted"/>
<dbReference type="EMBL" id="CAJNOC010009664">
    <property type="protein sequence ID" value="CAF1131572.1"/>
    <property type="molecule type" value="Genomic_DNA"/>
</dbReference>
<feature type="non-terminal residue" evidence="2">
    <location>
        <position position="1"/>
    </location>
</feature>
<reference evidence="2" key="1">
    <citation type="submission" date="2021-02" db="EMBL/GenBank/DDBJ databases">
        <authorList>
            <person name="Nowell W R."/>
        </authorList>
    </citation>
    <scope>NUCLEOTIDE SEQUENCE</scope>
    <source>
        <strain evidence="2">Ploen Becks lab</strain>
    </source>
</reference>
<dbReference type="Proteomes" id="UP000663879">
    <property type="component" value="Unassembled WGS sequence"/>
</dbReference>
<evidence type="ECO:0000256" key="1">
    <source>
        <dbReference type="SAM" id="MobiDB-lite"/>
    </source>
</evidence>
<sequence>EVEASLRYHRVLKNEKVPPRKKLYIINDALLLNHKKMLMNKDISLDTYVKYTMEIFDLSRLSKKKNKSSQVLDDSDSDLSDHTSSNDSELLEDN</sequence>
<gene>
    <name evidence="2" type="ORF">OXX778_LOCUS22497</name>
</gene>